<dbReference type="AlphaFoldDB" id="A0A9W6G3K8"/>
<accession>A0A9W6G3K8</accession>
<dbReference type="EMBL" id="BSDS01000002">
    <property type="protein sequence ID" value="GLI39876.1"/>
    <property type="molecule type" value="Genomic_DNA"/>
</dbReference>
<protein>
    <submittedName>
        <fullName evidence="2">Uncharacterized protein</fullName>
    </submittedName>
</protein>
<name>A0A9W6G3K8_9BACT</name>
<feature type="transmembrane region" description="Helical" evidence="1">
    <location>
        <begin position="30"/>
        <end position="55"/>
    </location>
</feature>
<keyword evidence="3" id="KW-1185">Reference proteome</keyword>
<organism evidence="2 3">
    <name type="scientific">Geobacter hydrogenophilus</name>
    <dbReference type="NCBI Taxonomy" id="40983"/>
    <lineage>
        <taxon>Bacteria</taxon>
        <taxon>Pseudomonadati</taxon>
        <taxon>Thermodesulfobacteriota</taxon>
        <taxon>Desulfuromonadia</taxon>
        <taxon>Geobacterales</taxon>
        <taxon>Geobacteraceae</taxon>
        <taxon>Geobacter</taxon>
    </lineage>
</organism>
<comment type="caution">
    <text evidence="2">The sequence shown here is derived from an EMBL/GenBank/DDBJ whole genome shotgun (WGS) entry which is preliminary data.</text>
</comment>
<evidence type="ECO:0000313" key="2">
    <source>
        <dbReference type="EMBL" id="GLI39876.1"/>
    </source>
</evidence>
<evidence type="ECO:0000256" key="1">
    <source>
        <dbReference type="SAM" id="Phobius"/>
    </source>
</evidence>
<dbReference type="Proteomes" id="UP001144352">
    <property type="component" value="Unassembled WGS sequence"/>
</dbReference>
<reference evidence="2" key="1">
    <citation type="submission" date="2022-12" db="EMBL/GenBank/DDBJ databases">
        <title>Reference genome sequencing for broad-spectrum identification of bacterial and archaeal isolates by mass spectrometry.</title>
        <authorList>
            <person name="Sekiguchi Y."/>
            <person name="Tourlousse D.M."/>
        </authorList>
    </citation>
    <scope>NUCLEOTIDE SEQUENCE</scope>
    <source>
        <strain evidence="2">H2</strain>
    </source>
</reference>
<keyword evidence="1" id="KW-0472">Membrane</keyword>
<evidence type="ECO:0000313" key="3">
    <source>
        <dbReference type="Proteomes" id="UP001144352"/>
    </source>
</evidence>
<dbReference type="RefSeq" id="WP_214184704.1">
    <property type="nucleotide sequence ID" value="NZ_BSDS01000002.1"/>
</dbReference>
<proteinExistence type="predicted"/>
<gene>
    <name evidence="2" type="ORF">GHYDROH2_33770</name>
</gene>
<keyword evidence="1" id="KW-1133">Transmembrane helix</keyword>
<sequence>MSPDFLNISFPPLENFSSPILLSGFGMEEFLLIFFAGLGTMAVACQLVPGVLLFVSMVRSMYSCSRTEMEPSVKGVEQV</sequence>
<keyword evidence="1" id="KW-0812">Transmembrane</keyword>